<dbReference type="InParanoid" id="A0A1S3IDE8"/>
<dbReference type="GeneID" id="106163212"/>
<dbReference type="PANTHER" id="PTHR23011">
    <property type="entry name" value="CYCLIC NUCLEOTIDE-BINDING DOMAIN CONTAINING PROTEIN"/>
    <property type="match status" value="1"/>
</dbReference>
<dbReference type="Gene3D" id="2.60.120.10">
    <property type="entry name" value="Jelly Rolls"/>
    <property type="match status" value="1"/>
</dbReference>
<dbReference type="CDD" id="cd00038">
    <property type="entry name" value="CAP_ED"/>
    <property type="match status" value="1"/>
</dbReference>
<feature type="region of interest" description="Disordered" evidence="1">
    <location>
        <begin position="214"/>
        <end position="244"/>
    </location>
</feature>
<dbReference type="PANTHER" id="PTHR23011:SF28">
    <property type="entry name" value="CYCLIC NUCLEOTIDE-BINDING DOMAIN CONTAINING PROTEIN"/>
    <property type="match status" value="1"/>
</dbReference>
<dbReference type="PROSITE" id="PS50042">
    <property type="entry name" value="CNMP_BINDING_3"/>
    <property type="match status" value="1"/>
</dbReference>
<sequence length="504" mass="57281">MSGFSFEEQLKKHERDKLAKGKFDDLDGVPLGTQLEYYAHPDHYQGCNFNTISRMVYIKQNVEVGDEDKKLTSSHDNLLENRENAAARRGVSKSKVSVPELIPTRSKNAQQRPKEMSSTNRRNENGLVLHRSKSKSREFEEEKQTHGSTFSGEKSTGVALNSEGPLGLGEIKSTTFGPGDNFGKNDRIRNLNNYRSKSFGNKRELLRNKYNFSQPERFPKAKDTKVSKENVDIKHPSSSVFPLVTPEDGKVRVAPENFRYAPGFESDSSLPRSPSRRISRRNRKRKTQTNSPSLELPSDVNLEENPAQPDKENKGGGRLSKGRSLFRRTIRIILHLQQWISAIMEKGEEESQGAEKTSSFSDFAQALSSQRMANSDVHFDPADFKAKKDINISKDVQYILNLPKAMRTPDQVQSVLYGLQHLRSFAEYPLHMQEKLCKVAFFQTVTPKRVIIRQGHYAENFYFILSGHAMVTLLERDAITGETQLRAVKTLKKGQSFGVRTMKY</sequence>
<evidence type="ECO:0000313" key="3">
    <source>
        <dbReference type="Proteomes" id="UP000085678"/>
    </source>
</evidence>
<dbReference type="AlphaFoldDB" id="A0A1S3IDE8"/>
<feature type="compositionally biased region" description="Polar residues" evidence="1">
    <location>
        <begin position="105"/>
        <end position="120"/>
    </location>
</feature>
<evidence type="ECO:0000313" key="4">
    <source>
        <dbReference type="RefSeq" id="XP_013396183.1"/>
    </source>
</evidence>
<feature type="region of interest" description="Disordered" evidence="1">
    <location>
        <begin position="261"/>
        <end position="320"/>
    </location>
</feature>
<reference evidence="4" key="2">
    <citation type="submission" date="2025-08" db="UniProtKB">
        <authorList>
            <consortium name="RefSeq"/>
        </authorList>
    </citation>
    <scope>IDENTIFICATION</scope>
</reference>
<dbReference type="InterPro" id="IPR014710">
    <property type="entry name" value="RmlC-like_jellyroll"/>
</dbReference>
<dbReference type="InterPro" id="IPR018490">
    <property type="entry name" value="cNMP-bd_dom_sf"/>
</dbReference>
<name>A0A1S3IDE8_LINAN</name>
<feature type="compositionally biased region" description="Basic and acidic residues" evidence="1">
    <location>
        <begin position="135"/>
        <end position="145"/>
    </location>
</feature>
<keyword evidence="3" id="KW-1185">Reference proteome</keyword>
<dbReference type="OrthoDB" id="166212at2759"/>
<feature type="compositionally biased region" description="Basic and acidic residues" evidence="1">
    <location>
        <begin position="217"/>
        <end position="235"/>
    </location>
</feature>
<accession>A0A1S3IDE8</accession>
<feature type="domain" description="Cyclic nucleotide-binding" evidence="2">
    <location>
        <begin position="424"/>
        <end position="504"/>
    </location>
</feature>
<evidence type="ECO:0000259" key="2">
    <source>
        <dbReference type="PROSITE" id="PS50042"/>
    </source>
</evidence>
<proteinExistence type="predicted"/>
<gene>
    <name evidence="4" type="primary">LOC106163212</name>
</gene>
<dbReference type="RefSeq" id="XP_013396183.1">
    <property type="nucleotide sequence ID" value="XM_013540729.1"/>
</dbReference>
<dbReference type="Proteomes" id="UP000085678">
    <property type="component" value="Unplaced"/>
</dbReference>
<reference evidence="4" key="1">
    <citation type="journal article" date="2015" name="Nat. Commun.">
        <title>The Lingula genome provides insights into brachiopod evolution and the origin of phosphate biomineralization.</title>
        <authorList>
            <person name="Luo Y.J."/>
            <person name="Takeuchi T."/>
            <person name="Koyanagi R."/>
            <person name="Yamada L."/>
            <person name="Kanda M."/>
            <person name="Khalturina M."/>
            <person name="Fujie M."/>
            <person name="Yamasaki S.I."/>
            <person name="Endo K."/>
            <person name="Satoh N."/>
        </authorList>
    </citation>
    <scope>NUCLEOTIDE SEQUENCE</scope>
</reference>
<organism evidence="3 4">
    <name type="scientific">Lingula anatina</name>
    <name type="common">Brachiopod</name>
    <name type="synonym">Lingula unguis</name>
    <dbReference type="NCBI Taxonomy" id="7574"/>
    <lineage>
        <taxon>Eukaryota</taxon>
        <taxon>Metazoa</taxon>
        <taxon>Spiralia</taxon>
        <taxon>Lophotrochozoa</taxon>
        <taxon>Brachiopoda</taxon>
        <taxon>Linguliformea</taxon>
        <taxon>Lingulata</taxon>
        <taxon>Lingulida</taxon>
        <taxon>Linguloidea</taxon>
        <taxon>Lingulidae</taxon>
        <taxon>Lingula</taxon>
    </lineage>
</organism>
<evidence type="ECO:0000256" key="1">
    <source>
        <dbReference type="SAM" id="MobiDB-lite"/>
    </source>
</evidence>
<feature type="compositionally biased region" description="Basic residues" evidence="1">
    <location>
        <begin position="274"/>
        <end position="287"/>
    </location>
</feature>
<protein>
    <submittedName>
        <fullName evidence="4">Uncharacterized protein LOC106163212</fullName>
    </submittedName>
</protein>
<dbReference type="SUPFAM" id="SSF51206">
    <property type="entry name" value="cAMP-binding domain-like"/>
    <property type="match status" value="1"/>
</dbReference>
<dbReference type="KEGG" id="lak:106163212"/>
<dbReference type="InterPro" id="IPR000595">
    <property type="entry name" value="cNMP-bd_dom"/>
</dbReference>
<feature type="region of interest" description="Disordered" evidence="1">
    <location>
        <begin position="82"/>
        <end position="158"/>
    </location>
</feature>
<dbReference type="STRING" id="7574.A0A1S3IDE8"/>